<reference evidence="13 14" key="1">
    <citation type="submission" date="2017-10" db="EMBL/GenBank/DDBJ databases">
        <title>A novel species of cold-tolerant Malassezia isolated from bats.</title>
        <authorList>
            <person name="Lorch J.M."/>
            <person name="Palmer J.M."/>
            <person name="Vanderwolf K.J."/>
            <person name="Schmidt K.Z."/>
            <person name="Verant M.L."/>
            <person name="Weller T.J."/>
            <person name="Blehert D.S."/>
        </authorList>
    </citation>
    <scope>NUCLEOTIDE SEQUENCE [LARGE SCALE GENOMIC DNA]</scope>
    <source>
        <strain evidence="13 14">NWHC:44797-103</strain>
    </source>
</reference>
<comment type="function">
    <text evidence="11">Mitochondrial membrane ATP synthase (F(1)F(0) ATP synthase or Complex V) produces ATP from ADP in the presence of a proton gradient across the membrane which is generated by electron transport complexes of the respiratory chain. F-type ATPases consist of two structural domains, F(1) - containing the extramembraneous catalytic core, and F(0) - containing the membrane proton channel, linked together by a central stalk and a peripheral stalk. During catalysis, ATP synthesis in the catalytic domain of F(1) is coupled via a rotary mechanism of the central stalk subunits to proton translocation.</text>
</comment>
<evidence type="ECO:0000256" key="2">
    <source>
        <dbReference type="ARBA" id="ARBA00006842"/>
    </source>
</evidence>
<proteinExistence type="inferred from homology"/>
<evidence type="ECO:0000313" key="13">
    <source>
        <dbReference type="EMBL" id="PKI83378.1"/>
    </source>
</evidence>
<evidence type="ECO:0000256" key="4">
    <source>
        <dbReference type="ARBA" id="ARBA00022448"/>
    </source>
</evidence>
<keyword evidence="5" id="KW-0138">CF(0)</keyword>
<dbReference type="STRING" id="2020962.A0A2N1JA01"/>
<evidence type="ECO:0000256" key="12">
    <source>
        <dbReference type="SAM" id="Coils"/>
    </source>
</evidence>
<dbReference type="EMBL" id="KZ454991">
    <property type="protein sequence ID" value="PKI83378.1"/>
    <property type="molecule type" value="Genomic_DNA"/>
</dbReference>
<protein>
    <recommendedName>
        <fullName evidence="3 11">ATP synthase subunit d, mitochondrial</fullName>
    </recommendedName>
</protein>
<evidence type="ECO:0000256" key="5">
    <source>
        <dbReference type="ARBA" id="ARBA00022547"/>
    </source>
</evidence>
<dbReference type="AlphaFoldDB" id="A0A2N1JA01"/>
<dbReference type="OrthoDB" id="35799at2759"/>
<keyword evidence="9 11" id="KW-0496">Mitochondrion</keyword>
<dbReference type="InterPro" id="IPR008689">
    <property type="entry name" value="ATP_synth_F0_dsu_mt"/>
</dbReference>
<keyword evidence="4 11" id="KW-0813">Transport</keyword>
<evidence type="ECO:0000256" key="9">
    <source>
        <dbReference type="ARBA" id="ARBA00023128"/>
    </source>
</evidence>
<accession>A0A2N1JA01</accession>
<evidence type="ECO:0000256" key="6">
    <source>
        <dbReference type="ARBA" id="ARBA00022781"/>
    </source>
</evidence>
<feature type="coiled-coil region" evidence="12">
    <location>
        <begin position="96"/>
        <end position="123"/>
    </location>
</feature>
<comment type="subcellular location">
    <subcellularLocation>
        <location evidence="1 11">Mitochondrion inner membrane</location>
    </subcellularLocation>
</comment>
<keyword evidence="8 11" id="KW-0406">Ion transport</keyword>
<dbReference type="PIRSF" id="PIRSF005514">
    <property type="entry name" value="ATPase_F0_D_mt"/>
    <property type="match status" value="1"/>
</dbReference>
<dbReference type="GO" id="GO:0015078">
    <property type="term" value="F:proton transmembrane transporter activity"/>
    <property type="evidence" value="ECO:0007669"/>
    <property type="project" value="InterPro"/>
</dbReference>
<name>A0A2N1JA01_9BASI</name>
<dbReference type="PANTHER" id="PTHR12700">
    <property type="entry name" value="ATP SYNTHASE SUBUNIT D, MITOCHONDRIAL"/>
    <property type="match status" value="1"/>
</dbReference>
<evidence type="ECO:0000256" key="3">
    <source>
        <dbReference type="ARBA" id="ARBA00021688"/>
    </source>
</evidence>
<dbReference type="Pfam" id="PF05873">
    <property type="entry name" value="Mt_ATP-synt_D"/>
    <property type="match status" value="1"/>
</dbReference>
<keyword evidence="6 11" id="KW-0375">Hydrogen ion transport</keyword>
<dbReference type="Gene3D" id="6.10.280.70">
    <property type="match status" value="1"/>
</dbReference>
<evidence type="ECO:0000256" key="1">
    <source>
        <dbReference type="ARBA" id="ARBA00004273"/>
    </source>
</evidence>
<gene>
    <name evidence="13" type="primary">ATP7</name>
    <name evidence="13" type="ORF">MVES_002688</name>
</gene>
<dbReference type="Proteomes" id="UP000232875">
    <property type="component" value="Unassembled WGS sequence"/>
</dbReference>
<keyword evidence="12" id="KW-0175">Coiled coil</keyword>
<dbReference type="SUPFAM" id="SSF161065">
    <property type="entry name" value="ATP synthase D chain-like"/>
    <property type="match status" value="1"/>
</dbReference>
<keyword evidence="7 11" id="KW-0999">Mitochondrion inner membrane</keyword>
<keyword evidence="10 11" id="KW-0472">Membrane</keyword>
<organism evidence="13 14">
    <name type="scientific">Malassezia vespertilionis</name>
    <dbReference type="NCBI Taxonomy" id="2020962"/>
    <lineage>
        <taxon>Eukaryota</taxon>
        <taxon>Fungi</taxon>
        <taxon>Dikarya</taxon>
        <taxon>Basidiomycota</taxon>
        <taxon>Ustilaginomycotina</taxon>
        <taxon>Malasseziomycetes</taxon>
        <taxon>Malasseziales</taxon>
        <taxon>Malasseziaceae</taxon>
        <taxon>Malassezia</taxon>
    </lineage>
</organism>
<evidence type="ECO:0000256" key="8">
    <source>
        <dbReference type="ARBA" id="ARBA00023065"/>
    </source>
</evidence>
<evidence type="ECO:0000256" key="10">
    <source>
        <dbReference type="ARBA" id="ARBA00023136"/>
    </source>
</evidence>
<dbReference type="GO" id="GO:0015986">
    <property type="term" value="P:proton motive force-driven ATP synthesis"/>
    <property type="evidence" value="ECO:0007669"/>
    <property type="project" value="UniProtKB-UniRule"/>
</dbReference>
<dbReference type="InterPro" id="IPR036228">
    <property type="entry name" value="ATP_synth_F0_dsu_sf_mt"/>
</dbReference>
<evidence type="ECO:0000256" key="11">
    <source>
        <dbReference type="PIRNR" id="PIRNR005514"/>
    </source>
</evidence>
<dbReference type="GO" id="GO:0005743">
    <property type="term" value="C:mitochondrial inner membrane"/>
    <property type="evidence" value="ECO:0007669"/>
    <property type="project" value="UniProtKB-SubCell"/>
</dbReference>
<dbReference type="GO" id="GO:0045259">
    <property type="term" value="C:proton-transporting ATP synthase complex"/>
    <property type="evidence" value="ECO:0007669"/>
    <property type="project" value="UniProtKB-KW"/>
</dbReference>
<sequence length="168" mass="18519">MASKATVDFGKVFASGLGKQTSAELNSFRKRCDEAERSLNALKRQPATVDFAYYKGALKNQDVVAQAEKIFNGFKPVTYNVADRIKAIDSFESAAVKQAEESATKIEAELKDLKETLNNIEGARPFDQLTATDVLAARPEIAKTIEEMMKKGKWSVPGYEEKFGTLSV</sequence>
<evidence type="ECO:0000256" key="7">
    <source>
        <dbReference type="ARBA" id="ARBA00022792"/>
    </source>
</evidence>
<keyword evidence="14" id="KW-1185">Reference proteome</keyword>
<comment type="similarity">
    <text evidence="2 11">Belongs to the ATPase d subunit family.</text>
</comment>
<evidence type="ECO:0000313" key="14">
    <source>
        <dbReference type="Proteomes" id="UP000232875"/>
    </source>
</evidence>